<keyword evidence="2" id="KW-0784">Thiamine biosynthesis</keyword>
<evidence type="ECO:0000256" key="1">
    <source>
        <dbReference type="ARBA" id="ARBA00004948"/>
    </source>
</evidence>
<comment type="caution">
    <text evidence="4">The sequence shown here is derived from an EMBL/GenBank/DDBJ whole genome shotgun (WGS) entry which is preliminary data.</text>
</comment>
<protein>
    <submittedName>
        <fullName evidence="4">Thiamine phosphate synthase</fullName>
    </submittedName>
</protein>
<dbReference type="InterPro" id="IPR022998">
    <property type="entry name" value="ThiamineP_synth_TenI"/>
</dbReference>
<dbReference type="CDD" id="cd00564">
    <property type="entry name" value="TMP_TenI"/>
    <property type="match status" value="1"/>
</dbReference>
<dbReference type="PANTHER" id="PTHR20857:SF15">
    <property type="entry name" value="THIAMINE-PHOSPHATE SYNTHASE"/>
    <property type="match status" value="1"/>
</dbReference>
<organism evidence="4 5">
    <name type="scientific">Galbibacter pacificus</name>
    <dbReference type="NCBI Taxonomy" id="2996052"/>
    <lineage>
        <taxon>Bacteria</taxon>
        <taxon>Pseudomonadati</taxon>
        <taxon>Bacteroidota</taxon>
        <taxon>Flavobacteriia</taxon>
        <taxon>Flavobacteriales</taxon>
        <taxon>Flavobacteriaceae</taxon>
        <taxon>Galbibacter</taxon>
    </lineage>
</organism>
<evidence type="ECO:0000259" key="3">
    <source>
        <dbReference type="Pfam" id="PF02581"/>
    </source>
</evidence>
<keyword evidence="5" id="KW-1185">Reference proteome</keyword>
<dbReference type="InterPro" id="IPR013785">
    <property type="entry name" value="Aldolase_TIM"/>
</dbReference>
<reference evidence="4" key="1">
    <citation type="submission" date="2022-11" db="EMBL/GenBank/DDBJ databases">
        <title>High-quality draft genome sequence of Galbibacter sp. strain CMA-7.</title>
        <authorList>
            <person name="Wei L."/>
            <person name="Dong C."/>
            <person name="Shao Z."/>
        </authorList>
    </citation>
    <scope>NUCLEOTIDE SEQUENCE</scope>
    <source>
        <strain evidence="4">CMA-7</strain>
    </source>
</reference>
<dbReference type="RefSeq" id="WP_277899982.1">
    <property type="nucleotide sequence ID" value="NZ_JAPMUA010000003.1"/>
</dbReference>
<feature type="domain" description="Thiamine phosphate synthase/TenI" evidence="3">
    <location>
        <begin position="4"/>
        <end position="174"/>
    </location>
</feature>
<evidence type="ECO:0000256" key="2">
    <source>
        <dbReference type="ARBA" id="ARBA00022977"/>
    </source>
</evidence>
<name>A0ABT6FS83_9FLAO</name>
<gene>
    <name evidence="4" type="ORF">OSR52_09510</name>
</gene>
<dbReference type="Gene3D" id="3.20.20.70">
    <property type="entry name" value="Aldolase class I"/>
    <property type="match status" value="1"/>
</dbReference>
<accession>A0ABT6FS83</accession>
<evidence type="ECO:0000313" key="5">
    <source>
        <dbReference type="Proteomes" id="UP001153642"/>
    </source>
</evidence>
<dbReference type="Proteomes" id="UP001153642">
    <property type="component" value="Unassembled WGS sequence"/>
</dbReference>
<comment type="pathway">
    <text evidence="1">Cofactor biosynthesis; thiamine diphosphate biosynthesis.</text>
</comment>
<dbReference type="EMBL" id="JAPMUA010000003">
    <property type="protein sequence ID" value="MDG3586105.1"/>
    <property type="molecule type" value="Genomic_DNA"/>
</dbReference>
<proteinExistence type="predicted"/>
<dbReference type="SUPFAM" id="SSF51391">
    <property type="entry name" value="Thiamin phosphate synthase"/>
    <property type="match status" value="1"/>
</dbReference>
<dbReference type="Pfam" id="PF02581">
    <property type="entry name" value="TMP-TENI"/>
    <property type="match status" value="1"/>
</dbReference>
<evidence type="ECO:0000313" key="4">
    <source>
        <dbReference type="EMBL" id="MDG3586105.1"/>
    </source>
</evidence>
<dbReference type="PANTHER" id="PTHR20857">
    <property type="entry name" value="THIAMINE-PHOSPHATE PYROPHOSPHORYLASE"/>
    <property type="match status" value="1"/>
</dbReference>
<dbReference type="InterPro" id="IPR036206">
    <property type="entry name" value="ThiamineP_synth_sf"/>
</dbReference>
<sequence>MFTVITSENNLKNEVEIINKLFVAGLNCLHVRKPKMTKEELHKWITDINENFHNRCMLHQHHELVLKFNLKGIHIKEKQRGEIKDLDRYTRYFQQENKCKSTGFHQLGEYKMLSQKFEYAFLSPVFNSVSKENYHGMEWDVSSLQQKPIALGGVTEKNIQETKKLGYGGIAVLGSVWNASNPVNAFLSLKNEYDEVYG</sequence>